<dbReference type="Pfam" id="PF16325">
    <property type="entry name" value="Peptidase_U32_C"/>
    <property type="match status" value="1"/>
</dbReference>
<dbReference type="AlphaFoldDB" id="A0A2K9P2M4"/>
<dbReference type="GO" id="GO:0008233">
    <property type="term" value="F:peptidase activity"/>
    <property type="evidence" value="ECO:0007669"/>
    <property type="project" value="UniProtKB-KW"/>
</dbReference>
<organism evidence="5 6">
    <name type="scientific">Monoglobus pectinilyticus</name>
    <dbReference type="NCBI Taxonomy" id="1981510"/>
    <lineage>
        <taxon>Bacteria</taxon>
        <taxon>Bacillati</taxon>
        <taxon>Bacillota</taxon>
        <taxon>Clostridia</taxon>
        <taxon>Monoglobales</taxon>
        <taxon>Monoglobaceae</taxon>
        <taxon>Monoglobus</taxon>
    </lineage>
</organism>
<dbReference type="PANTHER" id="PTHR30217:SF6">
    <property type="entry name" value="TRNA HYDROXYLATION PROTEIN P"/>
    <property type="match status" value="1"/>
</dbReference>
<name>A0A2K9P2M4_9FIRM</name>
<gene>
    <name evidence="5" type="ORF">B9O19_00915</name>
</gene>
<dbReference type="InterPro" id="IPR032525">
    <property type="entry name" value="Peptidase_U32_C"/>
</dbReference>
<feature type="domain" description="Peptidase family U32 C-terminal" evidence="4">
    <location>
        <begin position="328"/>
        <end position="410"/>
    </location>
</feature>
<dbReference type="RefSeq" id="WP_102365320.1">
    <property type="nucleotide sequence ID" value="NZ_CP020991.1"/>
</dbReference>
<dbReference type="EMBL" id="CP020991">
    <property type="protein sequence ID" value="AUO19089.1"/>
    <property type="molecule type" value="Genomic_DNA"/>
</dbReference>
<dbReference type="PANTHER" id="PTHR30217">
    <property type="entry name" value="PEPTIDASE U32 FAMILY"/>
    <property type="match status" value="1"/>
</dbReference>
<evidence type="ECO:0000256" key="3">
    <source>
        <dbReference type="ARBA" id="ARBA00038374"/>
    </source>
</evidence>
<dbReference type="KEGG" id="mpec:B9O19_00915"/>
<protein>
    <submittedName>
        <fullName evidence="5">Peptidase U32</fullName>
    </submittedName>
</protein>
<sequence>MNRDKTIKKPELLAPAGNLDKLKIALTYGADAVYIGGEEFSLRVAADNFSADDILEGVKFAHERGKKVYLTANVIPHNSDINEYSEFLGSVKDSGIDAVILSDLGMFALTKEIAPDLDIHVSTQANNVNWKSAETWYNMGAKRVILAREMSLDEIREIRERTPKELELEAFVHGAMCISYSGRCLLSNYMAGRDSNRGECAHPCRWKYFLMEEQRPGEYMPVYENERGTFIYNSKDLCMLQYVDKLIESGLSSFKIEGRVKSEFYVATIVKAYRKSIDDYFNSDENYVFDTKLLDEVKKVSHRDYTTGFYFGKPGGSEQHYESSSYIRNYDMVGIVTGYDKETKMAEVIQKNRFFKGNTVEFLRPFGDFHAQVIEYMTDGEGNEIEVANHPQSVVYIKSEIELEPDTFIRMERK</sequence>
<keyword evidence="6" id="KW-1185">Reference proteome</keyword>
<evidence type="ECO:0000313" key="6">
    <source>
        <dbReference type="Proteomes" id="UP000235589"/>
    </source>
</evidence>
<evidence type="ECO:0000259" key="4">
    <source>
        <dbReference type="Pfam" id="PF16325"/>
    </source>
</evidence>
<comment type="similarity">
    <text evidence="3">Belongs to the peptidase U32 family.</text>
</comment>
<dbReference type="GeneID" id="98062332"/>
<evidence type="ECO:0000256" key="2">
    <source>
        <dbReference type="ARBA" id="ARBA00022801"/>
    </source>
</evidence>
<reference evidence="5 6" key="1">
    <citation type="submission" date="2017-04" db="EMBL/GenBank/DDBJ databases">
        <title>Monoglobus pectinilyticus 14 draft genome.</title>
        <authorList>
            <person name="Kim C."/>
            <person name="Rosendale D.I."/>
            <person name="Kelly W.J."/>
            <person name="Tannock G.W."/>
            <person name="Patchett M.L."/>
            <person name="Jordens J.Z."/>
        </authorList>
    </citation>
    <scope>NUCLEOTIDE SEQUENCE [LARGE SCALE GENOMIC DNA]</scope>
    <source>
        <strain evidence="5 6">14</strain>
    </source>
</reference>
<dbReference type="InterPro" id="IPR001539">
    <property type="entry name" value="Peptidase_U32"/>
</dbReference>
<dbReference type="Pfam" id="PF01136">
    <property type="entry name" value="Peptidase_U32"/>
    <property type="match status" value="1"/>
</dbReference>
<keyword evidence="2" id="KW-0378">Hydrolase</keyword>
<dbReference type="GO" id="GO:0006508">
    <property type="term" value="P:proteolysis"/>
    <property type="evidence" value="ECO:0007669"/>
    <property type="project" value="UniProtKB-KW"/>
</dbReference>
<accession>A0A2K9P2M4</accession>
<evidence type="ECO:0000256" key="1">
    <source>
        <dbReference type="ARBA" id="ARBA00022670"/>
    </source>
</evidence>
<dbReference type="InterPro" id="IPR051454">
    <property type="entry name" value="RNA/ubiquinone_mod_enzymes"/>
</dbReference>
<keyword evidence="1" id="KW-0645">Protease</keyword>
<dbReference type="Proteomes" id="UP000235589">
    <property type="component" value="Chromosome"/>
</dbReference>
<evidence type="ECO:0000313" key="5">
    <source>
        <dbReference type="EMBL" id="AUO19089.1"/>
    </source>
</evidence>
<dbReference type="PROSITE" id="PS01276">
    <property type="entry name" value="PEPTIDASE_U32"/>
    <property type="match status" value="1"/>
</dbReference>
<dbReference type="Gene3D" id="2.40.30.10">
    <property type="entry name" value="Translation factors"/>
    <property type="match status" value="1"/>
</dbReference>
<proteinExistence type="inferred from homology"/>
<dbReference type="OrthoDB" id="9807498at2"/>